<organism evidence="1 2">
    <name type="scientific">Oryza sativa subsp. japonica</name>
    <name type="common">Rice</name>
    <dbReference type="NCBI Taxonomy" id="39947"/>
    <lineage>
        <taxon>Eukaryota</taxon>
        <taxon>Viridiplantae</taxon>
        <taxon>Streptophyta</taxon>
        <taxon>Embryophyta</taxon>
        <taxon>Tracheophyta</taxon>
        <taxon>Spermatophyta</taxon>
        <taxon>Magnoliopsida</taxon>
        <taxon>Liliopsida</taxon>
        <taxon>Poales</taxon>
        <taxon>Poaceae</taxon>
        <taxon>BOP clade</taxon>
        <taxon>Oryzoideae</taxon>
        <taxon>Oryzeae</taxon>
        <taxon>Oryzinae</taxon>
        <taxon>Oryza</taxon>
        <taxon>Oryza sativa</taxon>
    </lineage>
</organism>
<evidence type="ECO:0000313" key="1">
    <source>
        <dbReference type="EMBL" id="BAD23473.1"/>
    </source>
</evidence>
<dbReference type="EMBL" id="AP005630">
    <property type="protein sequence ID" value="BAD23473.1"/>
    <property type="molecule type" value="Genomic_DNA"/>
</dbReference>
<gene>
    <name evidence="1" type="primary">OSJNBb0021C10.20</name>
</gene>
<dbReference type="Proteomes" id="UP000000763">
    <property type="component" value="Chromosome 2"/>
</dbReference>
<reference evidence="2" key="1">
    <citation type="journal article" date="2005" name="Nature">
        <title>The map-based sequence of the rice genome.</title>
        <authorList>
            <consortium name="International rice genome sequencing project (IRGSP)"/>
            <person name="Matsumoto T."/>
            <person name="Wu J."/>
            <person name="Kanamori H."/>
            <person name="Katayose Y."/>
            <person name="Fujisawa M."/>
            <person name="Namiki N."/>
            <person name="Mizuno H."/>
            <person name="Yamamoto K."/>
            <person name="Antonio B.A."/>
            <person name="Baba T."/>
            <person name="Sakata K."/>
            <person name="Nagamura Y."/>
            <person name="Aoki H."/>
            <person name="Arikawa K."/>
            <person name="Arita K."/>
            <person name="Bito T."/>
            <person name="Chiden Y."/>
            <person name="Fujitsuka N."/>
            <person name="Fukunaka R."/>
            <person name="Hamada M."/>
            <person name="Harada C."/>
            <person name="Hayashi A."/>
            <person name="Hijishita S."/>
            <person name="Honda M."/>
            <person name="Hosokawa S."/>
            <person name="Ichikawa Y."/>
            <person name="Idonuma A."/>
            <person name="Iijima M."/>
            <person name="Ikeda M."/>
            <person name="Ikeno M."/>
            <person name="Ito K."/>
            <person name="Ito S."/>
            <person name="Ito T."/>
            <person name="Ito Y."/>
            <person name="Ito Y."/>
            <person name="Iwabuchi A."/>
            <person name="Kamiya K."/>
            <person name="Karasawa W."/>
            <person name="Kurita K."/>
            <person name="Katagiri S."/>
            <person name="Kikuta A."/>
            <person name="Kobayashi H."/>
            <person name="Kobayashi N."/>
            <person name="Machita K."/>
            <person name="Maehara T."/>
            <person name="Masukawa M."/>
            <person name="Mizubayashi T."/>
            <person name="Mukai Y."/>
            <person name="Nagasaki H."/>
            <person name="Nagata Y."/>
            <person name="Naito S."/>
            <person name="Nakashima M."/>
            <person name="Nakama Y."/>
            <person name="Nakamichi Y."/>
            <person name="Nakamura M."/>
            <person name="Meguro A."/>
            <person name="Negishi M."/>
            <person name="Ohta I."/>
            <person name="Ohta T."/>
            <person name="Okamoto M."/>
            <person name="Ono N."/>
            <person name="Saji S."/>
            <person name="Sakaguchi M."/>
            <person name="Sakai K."/>
            <person name="Shibata M."/>
            <person name="Shimokawa T."/>
            <person name="Song J."/>
            <person name="Takazaki Y."/>
            <person name="Terasawa K."/>
            <person name="Tsugane M."/>
            <person name="Tsuji K."/>
            <person name="Ueda S."/>
            <person name="Waki K."/>
            <person name="Yamagata H."/>
            <person name="Yamamoto M."/>
            <person name="Yamamoto S."/>
            <person name="Yamane H."/>
            <person name="Yoshiki S."/>
            <person name="Yoshihara R."/>
            <person name="Yukawa K."/>
            <person name="Zhong H."/>
            <person name="Yano M."/>
            <person name="Yuan Q."/>
            <person name="Ouyang S."/>
            <person name="Liu J."/>
            <person name="Jones K.M."/>
            <person name="Gansberger K."/>
            <person name="Moffat K."/>
            <person name="Hill J."/>
            <person name="Bera J."/>
            <person name="Fadrosh D."/>
            <person name="Jin S."/>
            <person name="Johri S."/>
            <person name="Kim M."/>
            <person name="Overton L."/>
            <person name="Reardon M."/>
            <person name="Tsitrin T."/>
            <person name="Vuong H."/>
            <person name="Weaver B."/>
            <person name="Ciecko A."/>
            <person name="Tallon L."/>
            <person name="Jackson J."/>
            <person name="Pai G."/>
            <person name="Aken S.V."/>
            <person name="Utterback T."/>
            <person name="Reidmuller S."/>
            <person name="Feldblyum T."/>
            <person name="Hsiao J."/>
            <person name="Zismann V."/>
            <person name="Iobst S."/>
            <person name="de Vazeille A.R."/>
            <person name="Buell C.R."/>
            <person name="Ying K."/>
            <person name="Li Y."/>
            <person name="Lu T."/>
            <person name="Huang Y."/>
            <person name="Zhao Q."/>
            <person name="Feng Q."/>
            <person name="Zhang L."/>
            <person name="Zhu J."/>
            <person name="Weng Q."/>
            <person name="Mu J."/>
            <person name="Lu Y."/>
            <person name="Fan D."/>
            <person name="Liu Y."/>
            <person name="Guan J."/>
            <person name="Zhang Y."/>
            <person name="Yu S."/>
            <person name="Liu X."/>
            <person name="Zhang Y."/>
            <person name="Hong G."/>
            <person name="Han B."/>
            <person name="Choisne N."/>
            <person name="Demange N."/>
            <person name="Orjeda G."/>
            <person name="Samain S."/>
            <person name="Cattolico L."/>
            <person name="Pelletier E."/>
            <person name="Couloux A."/>
            <person name="Segurens B."/>
            <person name="Wincker P."/>
            <person name="D'Hont A."/>
            <person name="Scarpelli C."/>
            <person name="Weissenbach J."/>
            <person name="Salanoubat M."/>
            <person name="Quetier F."/>
            <person name="Yu Y."/>
            <person name="Kim H.R."/>
            <person name="Rambo T."/>
            <person name="Currie J."/>
            <person name="Collura K."/>
            <person name="Luo M."/>
            <person name="Yang T."/>
            <person name="Ammiraju J.S.S."/>
            <person name="Engler F."/>
            <person name="Soderlund C."/>
            <person name="Wing R.A."/>
            <person name="Palmer L.E."/>
            <person name="de la Bastide M."/>
            <person name="Spiegel L."/>
            <person name="Nascimento L."/>
            <person name="Zutavern T."/>
            <person name="O'Shaughnessy A."/>
            <person name="Dike S."/>
            <person name="Dedhia N."/>
            <person name="Preston R."/>
            <person name="Balija V."/>
            <person name="McCombie W.R."/>
            <person name="Chow T."/>
            <person name="Chen H."/>
            <person name="Chung M."/>
            <person name="Chen C."/>
            <person name="Shaw J."/>
            <person name="Wu H."/>
            <person name="Hsiao K."/>
            <person name="Chao Y."/>
            <person name="Chu M."/>
            <person name="Cheng C."/>
            <person name="Hour A."/>
            <person name="Lee P."/>
            <person name="Lin S."/>
            <person name="Lin Y."/>
            <person name="Liou J."/>
            <person name="Liu S."/>
            <person name="Hsing Y."/>
            <person name="Raghuvanshi S."/>
            <person name="Mohanty A."/>
            <person name="Bharti A.K."/>
            <person name="Gaur A."/>
            <person name="Gupta V."/>
            <person name="Kumar D."/>
            <person name="Ravi V."/>
            <person name="Vij S."/>
            <person name="Kapur A."/>
            <person name="Khurana P."/>
            <person name="Khurana P."/>
            <person name="Khurana J.P."/>
            <person name="Tyagi A.K."/>
            <person name="Gaikwad K."/>
            <person name="Singh A."/>
            <person name="Dalal V."/>
            <person name="Srivastava S."/>
            <person name="Dixit A."/>
            <person name="Pal A.K."/>
            <person name="Ghazi I.A."/>
            <person name="Yadav M."/>
            <person name="Pandit A."/>
            <person name="Bhargava A."/>
            <person name="Sureshbabu K."/>
            <person name="Batra K."/>
            <person name="Sharma T.R."/>
            <person name="Mohapatra T."/>
            <person name="Singh N.K."/>
            <person name="Messing J."/>
            <person name="Nelson A.B."/>
            <person name="Fuks G."/>
            <person name="Kavchok S."/>
            <person name="Keizer G."/>
            <person name="Linton E."/>
            <person name="Llaca V."/>
            <person name="Song R."/>
            <person name="Tanyolac B."/>
            <person name="Young S."/>
            <person name="Ho-Il K."/>
            <person name="Hahn J.H."/>
            <person name="Sangsakoo G."/>
            <person name="Vanavichit A."/>
            <person name="de Mattos Luiz.A.T."/>
            <person name="Zimmer P.D."/>
            <person name="Malone G."/>
            <person name="Dellagostin O."/>
            <person name="de Oliveira A.C."/>
            <person name="Bevan M."/>
            <person name="Bancroft I."/>
            <person name="Minx P."/>
            <person name="Cordum H."/>
            <person name="Wilson R."/>
            <person name="Cheng Z."/>
            <person name="Jin W."/>
            <person name="Jiang J."/>
            <person name="Leong S.A."/>
            <person name="Iwama H."/>
            <person name="Gojobori T."/>
            <person name="Itoh T."/>
            <person name="Niimura Y."/>
            <person name="Fujii Y."/>
            <person name="Habara T."/>
            <person name="Sakai H."/>
            <person name="Sato Y."/>
            <person name="Wilson G."/>
            <person name="Kumar K."/>
            <person name="McCouch S."/>
            <person name="Juretic N."/>
            <person name="Hoen D."/>
            <person name="Wright S."/>
            <person name="Bruskiewich R."/>
            <person name="Bureau T."/>
            <person name="Miyao A."/>
            <person name="Hirochika H."/>
            <person name="Nishikawa T."/>
            <person name="Kadowaki K."/>
            <person name="Sugiura M."/>
            <person name="Burr B."/>
            <person name="Sasaki T."/>
        </authorList>
    </citation>
    <scope>NUCLEOTIDE SEQUENCE [LARGE SCALE GENOMIC DNA]</scope>
    <source>
        <strain evidence="2">cv. Nipponbare</strain>
    </source>
</reference>
<name>Q6K3N0_ORYSJ</name>
<proteinExistence type="predicted"/>
<dbReference type="AlphaFoldDB" id="Q6K3N0"/>
<evidence type="ECO:0000313" key="2">
    <source>
        <dbReference type="Proteomes" id="UP000000763"/>
    </source>
</evidence>
<protein>
    <submittedName>
        <fullName evidence="1">Uncharacterized protein</fullName>
    </submittedName>
</protein>
<reference evidence="2" key="2">
    <citation type="journal article" date="2008" name="Nucleic Acids Res.">
        <title>The rice annotation project database (RAP-DB): 2008 update.</title>
        <authorList>
            <consortium name="The rice annotation project (RAP)"/>
        </authorList>
    </citation>
    <scope>GENOME REANNOTATION</scope>
    <source>
        <strain evidence="2">cv. Nipponbare</strain>
    </source>
</reference>
<sequence length="73" mass="8512">MCRLYLPVRERGTHLAWVRRPYVPSTRSKVVMRPWVGSNAVPRLTRGRSLLFTIKRMETLKAHHARRALLGTC</sequence>
<accession>Q6K3N0</accession>